<evidence type="ECO:0000313" key="1">
    <source>
        <dbReference type="EMBL" id="MBB3065653.1"/>
    </source>
</evidence>
<gene>
    <name evidence="1" type="ORF">FHR98_001940</name>
</gene>
<dbReference type="AlphaFoldDB" id="A0A839SXH4"/>
<comment type="caution">
    <text evidence="1">The sequence shown here is derived from an EMBL/GenBank/DDBJ whole genome shotgun (WGS) entry which is preliminary data.</text>
</comment>
<accession>A0A839SXH4</accession>
<keyword evidence="2" id="KW-1185">Reference proteome</keyword>
<dbReference type="Proteomes" id="UP000581135">
    <property type="component" value="Unassembled WGS sequence"/>
</dbReference>
<evidence type="ECO:0000313" key="2">
    <source>
        <dbReference type="Proteomes" id="UP000581135"/>
    </source>
</evidence>
<protein>
    <submittedName>
        <fullName evidence="1">Uncharacterized protein</fullName>
    </submittedName>
</protein>
<sequence length="60" mass="6868">MLLSVFTETYMSVLRRENPGVSHKPEQRAFPDYEIERQHKLPLFRSGLIVLAGLIALVSL</sequence>
<proteinExistence type="predicted"/>
<dbReference type="EMBL" id="JACHXA010000004">
    <property type="protein sequence ID" value="MBB3065653.1"/>
    <property type="molecule type" value="Genomic_DNA"/>
</dbReference>
<organism evidence="1 2">
    <name type="scientific">Limibacillus halophilus</name>
    <dbReference type="NCBI Taxonomy" id="1579333"/>
    <lineage>
        <taxon>Bacteria</taxon>
        <taxon>Pseudomonadati</taxon>
        <taxon>Pseudomonadota</taxon>
        <taxon>Alphaproteobacteria</taxon>
        <taxon>Rhodospirillales</taxon>
        <taxon>Rhodovibrionaceae</taxon>
        <taxon>Limibacillus</taxon>
    </lineage>
</organism>
<reference evidence="1 2" key="1">
    <citation type="submission" date="2020-08" db="EMBL/GenBank/DDBJ databases">
        <title>Genomic Encyclopedia of Type Strains, Phase III (KMG-III): the genomes of soil and plant-associated and newly described type strains.</title>
        <authorList>
            <person name="Whitman W."/>
        </authorList>
    </citation>
    <scope>NUCLEOTIDE SEQUENCE [LARGE SCALE GENOMIC DNA]</scope>
    <source>
        <strain evidence="1 2">CECT 8803</strain>
    </source>
</reference>
<dbReference type="RefSeq" id="WP_221205824.1">
    <property type="nucleotide sequence ID" value="NZ_JACHXA010000004.1"/>
</dbReference>
<name>A0A839SXH4_9PROT</name>